<dbReference type="EMBL" id="JBJKFK010001651">
    <property type="protein sequence ID" value="KAL3312550.1"/>
    <property type="molecule type" value="Genomic_DNA"/>
</dbReference>
<protein>
    <submittedName>
        <fullName evidence="1">Uncharacterized protein</fullName>
    </submittedName>
</protein>
<sequence>MGNAVLTADKGIDPTLCKSQSAFMIPNISCNAGLNRKWVQSNTFLHPLLGRRPMLKSSSFYENSSNDSSQNGFDHICIFAYQPKSSEELRLAPHDRLKLIDIT</sequence>
<organism evidence="1 2">
    <name type="scientific">Cichlidogyrus casuarinus</name>
    <dbReference type="NCBI Taxonomy" id="1844966"/>
    <lineage>
        <taxon>Eukaryota</taxon>
        <taxon>Metazoa</taxon>
        <taxon>Spiralia</taxon>
        <taxon>Lophotrochozoa</taxon>
        <taxon>Platyhelminthes</taxon>
        <taxon>Monogenea</taxon>
        <taxon>Monopisthocotylea</taxon>
        <taxon>Dactylogyridea</taxon>
        <taxon>Ancyrocephalidae</taxon>
        <taxon>Cichlidogyrus</taxon>
    </lineage>
</organism>
<reference evidence="1 2" key="1">
    <citation type="submission" date="2024-11" db="EMBL/GenBank/DDBJ databases">
        <title>Adaptive evolution of stress response genes in parasites aligns with host niche diversity.</title>
        <authorList>
            <person name="Hahn C."/>
            <person name="Resl P."/>
        </authorList>
    </citation>
    <scope>NUCLEOTIDE SEQUENCE [LARGE SCALE GENOMIC DNA]</scope>
    <source>
        <strain evidence="1">EGGRZ-B1_66</strain>
        <tissue evidence="1">Body</tissue>
    </source>
</reference>
<dbReference type="AlphaFoldDB" id="A0ABD2PZA7"/>
<comment type="caution">
    <text evidence="1">The sequence shown here is derived from an EMBL/GenBank/DDBJ whole genome shotgun (WGS) entry which is preliminary data.</text>
</comment>
<keyword evidence="2" id="KW-1185">Reference proteome</keyword>
<accession>A0ABD2PZA7</accession>
<name>A0ABD2PZA7_9PLAT</name>
<proteinExistence type="predicted"/>
<evidence type="ECO:0000313" key="2">
    <source>
        <dbReference type="Proteomes" id="UP001626550"/>
    </source>
</evidence>
<gene>
    <name evidence="1" type="ORF">Ciccas_008858</name>
</gene>
<dbReference type="Proteomes" id="UP001626550">
    <property type="component" value="Unassembled WGS sequence"/>
</dbReference>
<evidence type="ECO:0000313" key="1">
    <source>
        <dbReference type="EMBL" id="KAL3312550.1"/>
    </source>
</evidence>